<dbReference type="OrthoDB" id="8064011at2759"/>
<dbReference type="GO" id="GO:0015074">
    <property type="term" value="P:DNA integration"/>
    <property type="evidence" value="ECO:0007669"/>
    <property type="project" value="InterPro"/>
</dbReference>
<proteinExistence type="predicted"/>
<evidence type="ECO:0000313" key="1">
    <source>
        <dbReference type="EMBL" id="CAB4027066.1"/>
    </source>
</evidence>
<dbReference type="InterPro" id="IPR043128">
    <property type="entry name" value="Rev_trsase/Diguanyl_cyclase"/>
</dbReference>
<dbReference type="Gene3D" id="3.30.420.10">
    <property type="entry name" value="Ribonuclease H-like superfamily/Ribonuclease H"/>
    <property type="match status" value="1"/>
</dbReference>
<comment type="caution">
    <text evidence="1">The sequence shown here is derived from an EMBL/GenBank/DDBJ whole genome shotgun (WGS) entry which is preliminary data.</text>
</comment>
<dbReference type="InterPro" id="IPR040676">
    <property type="entry name" value="DUF5641"/>
</dbReference>
<organism evidence="1 2">
    <name type="scientific">Paramuricea clavata</name>
    <name type="common">Red gorgonian</name>
    <name type="synonym">Violescent sea-whip</name>
    <dbReference type="NCBI Taxonomy" id="317549"/>
    <lineage>
        <taxon>Eukaryota</taxon>
        <taxon>Metazoa</taxon>
        <taxon>Cnidaria</taxon>
        <taxon>Anthozoa</taxon>
        <taxon>Octocorallia</taxon>
        <taxon>Malacalcyonacea</taxon>
        <taxon>Plexauridae</taxon>
        <taxon>Paramuricea</taxon>
    </lineage>
</organism>
<dbReference type="Proteomes" id="UP001152795">
    <property type="component" value="Unassembled WGS sequence"/>
</dbReference>
<dbReference type="PANTHER" id="PTHR47331:SF1">
    <property type="entry name" value="GAG-LIKE PROTEIN"/>
    <property type="match status" value="1"/>
</dbReference>
<dbReference type="SUPFAM" id="SSF56672">
    <property type="entry name" value="DNA/RNA polymerases"/>
    <property type="match status" value="1"/>
</dbReference>
<dbReference type="Pfam" id="PF18701">
    <property type="entry name" value="DUF5641"/>
    <property type="match status" value="1"/>
</dbReference>
<dbReference type="Pfam" id="PF05380">
    <property type="entry name" value="Peptidase_A17"/>
    <property type="match status" value="1"/>
</dbReference>
<evidence type="ECO:0000313" key="2">
    <source>
        <dbReference type="Proteomes" id="UP001152795"/>
    </source>
</evidence>
<keyword evidence="2" id="KW-1185">Reference proteome</keyword>
<dbReference type="PROSITE" id="PS50994">
    <property type="entry name" value="INTEGRASE"/>
    <property type="match status" value="1"/>
</dbReference>
<reference evidence="1" key="1">
    <citation type="submission" date="2020-04" db="EMBL/GenBank/DDBJ databases">
        <authorList>
            <person name="Alioto T."/>
            <person name="Alioto T."/>
            <person name="Gomez Garrido J."/>
        </authorList>
    </citation>
    <scope>NUCLEOTIDE SEQUENCE</scope>
    <source>
        <strain evidence="1">A484AB</strain>
    </source>
</reference>
<dbReference type="InterPro" id="IPR008042">
    <property type="entry name" value="Retrotrans_Pao"/>
</dbReference>
<dbReference type="InterPro" id="IPR036397">
    <property type="entry name" value="RNaseH_sf"/>
</dbReference>
<dbReference type="SUPFAM" id="SSF53098">
    <property type="entry name" value="Ribonuclease H-like"/>
    <property type="match status" value="1"/>
</dbReference>
<gene>
    <name evidence="1" type="ORF">PACLA_8A013024</name>
</gene>
<dbReference type="PANTHER" id="PTHR47331">
    <property type="entry name" value="PHD-TYPE DOMAIN-CONTAINING PROTEIN"/>
    <property type="match status" value="1"/>
</dbReference>
<dbReference type="GO" id="GO:0003676">
    <property type="term" value="F:nucleic acid binding"/>
    <property type="evidence" value="ECO:0007669"/>
    <property type="project" value="InterPro"/>
</dbReference>
<dbReference type="InterPro" id="IPR012337">
    <property type="entry name" value="RNaseH-like_sf"/>
</dbReference>
<dbReference type="Gene3D" id="3.10.10.10">
    <property type="entry name" value="HIV Type 1 Reverse Transcriptase, subunit A, domain 1"/>
    <property type="match status" value="1"/>
</dbReference>
<dbReference type="EMBL" id="CACRXK020014582">
    <property type="protein sequence ID" value="CAB4027066.1"/>
    <property type="molecule type" value="Genomic_DNA"/>
</dbReference>
<dbReference type="Gene3D" id="3.30.70.270">
    <property type="match status" value="1"/>
</dbReference>
<dbReference type="InterPro" id="IPR043502">
    <property type="entry name" value="DNA/RNA_pol_sf"/>
</dbReference>
<sequence>MIDSGADKNSLDMSCAKDLMLEGEKVPFAINGVGGIVTSYDEGLLTEIIVRNQLDPNFAKIIKVQCFPKPAGNIWPMKMKYHLKDVEIAEFVNEPIRLIIGNDNPSLQISLEDKEGIGNQPSARKYRLGWCIFGPVSCKEKKLNKMLTHVNDNYFVDVEEANWNEDTVKEGLIKMWDIERYETDNKDFEPKLTPNEVRADQIWAETAKLVEGHKQHGLLWKKGEPKLENNFDVTLRRLFSLENYLKAKPNVKKEYEKMMNDTIEAKYWERVNLSFEKARMETDVNYIAHFPVLREDKTTTKVRVVFDAKAKFRGKAINDGLLQGRKNMCDVVTVLANFRLKKITVAGDVKLMFLQVMLRPEDRKYVRMIWRPKNDQQPQIYESTRHTFGLRSSPFVCIEVTKDAARKHIDKYPIAAKAMLESTIVDDVLTSVEDEKTALELIEHLKEIYDTVGMKIRKFASNSKLIMDTLDDDQKAPNVELTDKSLFETSLPVIKVLGLIYLAEKDIFTFRFECKDQEKYTKAQMLSVIASLYDPLSFLAPFTIRSRILFQKIWSYEVDWKDEIPIPLRADWMNWIRQTKDLDNFQIKRCLDMPEIKCKAKSKQIHVFVDASAVAYACALYMRVEYENSVYTNLIFCKAKVVPVKQKPSIPRAELEAAKIGVKWGNIFASWYEIETENVYYWGDSKIVLWWLHRENFPDIYVENRAFYILQKSKCSQWRYVNTSLNPADLPTKGISVKKLSQSALWKEGPNFLKQDVSTWESFTKDTREVILEESQKENENVIMLTCQHQEVMPIFQRPRNKFASFQKMTRIAGYVFRFIKNIKEKKKLVKIVKIKYGKYSWNTSIQITIPALTSEELRKAKERLLIEDQEETLLQLKKALIQPKKYTFDSNILRLSPAIDGKGIIRMFGRLQTTKFLSEEVRCPIILGKDSSLAKGIVYDLHIQNLHSNSYQALYNDLKRKYSVMQGLSLCKRMMKKCNYCKKKNALTSPRRMGLLPESRVPNPNSRLTPFANVGIDHMGIIHVNNGEKDEKRYLLVFVCMMTRAVHIEVTVDKSTKSTVLAFTRFQARFGTPKLVNTDNAGNFLEMSKQLEELKRELVENEIEWIFNPPKAAWFGGHFEIFISLIKKAIFKSIPDINICLNDEELLTLMAEIQRIINTRPLQYVSADGNESILTPAHFMIGSEITSDILLPKSVSKDPKKRYTHLLKYLTNVWKKLSYEYLPSLNMRQKWHKEGNQFGIGDVVLIKDINSKKGHWPIAIIQNLEKGKDGISRIATLRSKGKEIRRGINSLVPIIKSFDISQN</sequence>
<accession>A0A6S7J562</accession>
<name>A0A6S7J562_PARCT</name>
<protein>
    <submittedName>
        <fullName evidence="1">Gypsy retrotransposon integrase 1</fullName>
    </submittedName>
</protein>
<dbReference type="InterPro" id="IPR001584">
    <property type="entry name" value="Integrase_cat-core"/>
</dbReference>